<evidence type="ECO:0000256" key="1">
    <source>
        <dbReference type="SAM" id="MobiDB-lite"/>
    </source>
</evidence>
<comment type="caution">
    <text evidence="3">The sequence shown here is derived from an EMBL/GenBank/DDBJ whole genome shotgun (WGS) entry which is preliminary data.</text>
</comment>
<dbReference type="Proteomes" id="UP000280819">
    <property type="component" value="Unassembled WGS sequence"/>
</dbReference>
<feature type="compositionally biased region" description="Low complexity" evidence="1">
    <location>
        <begin position="248"/>
        <end position="272"/>
    </location>
</feature>
<organism evidence="3 4">
    <name type="scientific">Arachnia propionica</name>
    <dbReference type="NCBI Taxonomy" id="1750"/>
    <lineage>
        <taxon>Bacteria</taxon>
        <taxon>Bacillati</taxon>
        <taxon>Actinomycetota</taxon>
        <taxon>Actinomycetes</taxon>
        <taxon>Propionibacteriales</taxon>
        <taxon>Propionibacteriaceae</taxon>
        <taxon>Arachnia</taxon>
    </lineage>
</organism>
<reference evidence="3 4" key="1">
    <citation type="submission" date="2018-11" db="EMBL/GenBank/DDBJ databases">
        <title>Genomes From Bacteria Associated with the Canine Oral Cavity: a Test Case for Automated Genome-Based Taxonomic Assignment.</title>
        <authorList>
            <person name="Coil D.A."/>
            <person name="Jospin G."/>
            <person name="Darling A.E."/>
            <person name="Wallis C."/>
            <person name="Davis I.J."/>
            <person name="Harris S."/>
            <person name="Eisen J.A."/>
            <person name="Holcombe L.J."/>
            <person name="O'Flynn C."/>
        </authorList>
    </citation>
    <scope>NUCLEOTIDE SEQUENCE [LARGE SCALE GENOMIC DNA]</scope>
    <source>
        <strain evidence="3 4">OH887_COT-365</strain>
    </source>
</reference>
<dbReference type="AlphaFoldDB" id="A0A3P1T5U1"/>
<name>A0A3P1T5U1_9ACTN</name>
<accession>A0A3P1T5U1</accession>
<proteinExistence type="predicted"/>
<dbReference type="EMBL" id="RQZG01000008">
    <property type="protein sequence ID" value="RRD04862.1"/>
    <property type="molecule type" value="Genomic_DNA"/>
</dbReference>
<sequence length="281" mass="28560">MKLKRTCASIAAASLLFGLGVTQAQAYGTAYGHSVGNLVDGWAPVGLHGSCGDAAKHAVISVSPAASVKPVTGDQGSVEGDALRFQKPLKGDERWNVLVSATGSIKVNISCVASYNYSTKTITHDLEIDTTKPTNGATGQSVIARAVNGEFVPGAEVELEVSGYQGHDDLVVTMYSAPVVLGSFTADELGQGRTRVRIPEDATEGTHHLVVSGTHHTAAFALKVVRPATAAPGQGGAEPGPIKPGAEATKPGKAQGQAAGKAGKPGKPVKAGRPGLPRTGA</sequence>
<evidence type="ECO:0000313" key="4">
    <source>
        <dbReference type="Proteomes" id="UP000280819"/>
    </source>
</evidence>
<gene>
    <name evidence="3" type="ORF">EII34_07995</name>
</gene>
<protein>
    <submittedName>
        <fullName evidence="3">Uncharacterized protein</fullName>
    </submittedName>
</protein>
<feature type="signal peptide" evidence="2">
    <location>
        <begin position="1"/>
        <end position="26"/>
    </location>
</feature>
<feature type="chain" id="PRO_5018004808" evidence="2">
    <location>
        <begin position="27"/>
        <end position="281"/>
    </location>
</feature>
<dbReference type="RefSeq" id="WP_124844636.1">
    <property type="nucleotide sequence ID" value="NZ_RQZG01000008.1"/>
</dbReference>
<evidence type="ECO:0000313" key="3">
    <source>
        <dbReference type="EMBL" id="RRD04862.1"/>
    </source>
</evidence>
<feature type="region of interest" description="Disordered" evidence="1">
    <location>
        <begin position="230"/>
        <end position="281"/>
    </location>
</feature>
<keyword evidence="2" id="KW-0732">Signal</keyword>
<dbReference type="OrthoDB" id="7210788at2"/>
<evidence type="ECO:0000256" key="2">
    <source>
        <dbReference type="SAM" id="SignalP"/>
    </source>
</evidence>